<name>A0AAV9C6P0_ACOCL</name>
<dbReference type="PANTHER" id="PTHR33935:SF22">
    <property type="entry name" value="OS10G0149400 PROTEIN"/>
    <property type="match status" value="1"/>
</dbReference>
<dbReference type="Pfam" id="PF01190">
    <property type="entry name" value="Pollen_Ole_e_1"/>
    <property type="match status" value="1"/>
</dbReference>
<keyword evidence="4" id="KW-1185">Reference proteome</keyword>
<protein>
    <submittedName>
        <fullName evidence="3">Uncharacterized protein</fullName>
    </submittedName>
</protein>
<sequence length="231" mass="24837">MVLNKTAEQEISYSLILSPISFFLCFSHLSMQAPRTLMEAPRTLMALFVALLALSSLAAAASDRAAVTVTVAGVGKCTDCAKTDVMSGDAFRGLRVAVICKNTKGGEYKTSAVAALNNNGEFSVELPSELLSNDNGGGLKEECFAELRSASRKPCPSSNGIESSKIVRKHSEGKQPQHVLLFGTAGQLVFSKDTCVAEITIPRIPLPRPRFPPFRRPRFPHFPHPSPPPPA</sequence>
<accession>A0AAV9C6P0</accession>
<evidence type="ECO:0000256" key="1">
    <source>
        <dbReference type="SAM" id="MobiDB-lite"/>
    </source>
</evidence>
<reference evidence="3" key="2">
    <citation type="submission" date="2023-06" db="EMBL/GenBank/DDBJ databases">
        <authorList>
            <person name="Ma L."/>
            <person name="Liu K.-W."/>
            <person name="Li Z."/>
            <person name="Hsiao Y.-Y."/>
            <person name="Qi Y."/>
            <person name="Fu T."/>
            <person name="Tang G."/>
            <person name="Zhang D."/>
            <person name="Sun W.-H."/>
            <person name="Liu D.-K."/>
            <person name="Li Y."/>
            <person name="Chen G.-Z."/>
            <person name="Liu X.-D."/>
            <person name="Liao X.-Y."/>
            <person name="Jiang Y.-T."/>
            <person name="Yu X."/>
            <person name="Hao Y."/>
            <person name="Huang J."/>
            <person name="Zhao X.-W."/>
            <person name="Ke S."/>
            <person name="Chen Y.-Y."/>
            <person name="Wu W.-L."/>
            <person name="Hsu J.-L."/>
            <person name="Lin Y.-F."/>
            <person name="Huang M.-D."/>
            <person name="Li C.-Y."/>
            <person name="Huang L."/>
            <person name="Wang Z.-W."/>
            <person name="Zhao X."/>
            <person name="Zhong W.-Y."/>
            <person name="Peng D.-H."/>
            <person name="Ahmad S."/>
            <person name="Lan S."/>
            <person name="Zhang J.-S."/>
            <person name="Tsai W.-C."/>
            <person name="Van De Peer Y."/>
            <person name="Liu Z.-J."/>
        </authorList>
    </citation>
    <scope>NUCLEOTIDE SEQUENCE</scope>
    <source>
        <strain evidence="3">CP</strain>
        <tissue evidence="3">Leaves</tissue>
    </source>
</reference>
<feature type="transmembrane region" description="Helical" evidence="2">
    <location>
        <begin position="43"/>
        <end position="61"/>
    </location>
</feature>
<dbReference type="AlphaFoldDB" id="A0AAV9C6P0"/>
<feature type="region of interest" description="Disordered" evidence="1">
    <location>
        <begin position="210"/>
        <end position="231"/>
    </location>
</feature>
<organism evidence="3 4">
    <name type="scientific">Acorus calamus</name>
    <name type="common">Sweet flag</name>
    <dbReference type="NCBI Taxonomy" id="4465"/>
    <lineage>
        <taxon>Eukaryota</taxon>
        <taxon>Viridiplantae</taxon>
        <taxon>Streptophyta</taxon>
        <taxon>Embryophyta</taxon>
        <taxon>Tracheophyta</taxon>
        <taxon>Spermatophyta</taxon>
        <taxon>Magnoliopsida</taxon>
        <taxon>Liliopsida</taxon>
        <taxon>Acoraceae</taxon>
        <taxon>Acorus</taxon>
    </lineage>
</organism>
<feature type="compositionally biased region" description="Pro residues" evidence="1">
    <location>
        <begin position="222"/>
        <end position="231"/>
    </location>
</feature>
<dbReference type="PANTHER" id="PTHR33935">
    <property type="entry name" value="OS10G0148100 PROTEIN"/>
    <property type="match status" value="1"/>
</dbReference>
<feature type="transmembrane region" description="Helical" evidence="2">
    <location>
        <begin position="12"/>
        <end position="31"/>
    </location>
</feature>
<dbReference type="EMBL" id="JAUJYO010000021">
    <property type="protein sequence ID" value="KAK1284375.1"/>
    <property type="molecule type" value="Genomic_DNA"/>
</dbReference>
<dbReference type="Proteomes" id="UP001180020">
    <property type="component" value="Unassembled WGS sequence"/>
</dbReference>
<gene>
    <name evidence="3" type="ORF">QJS10_CPB21g00161</name>
</gene>
<proteinExistence type="predicted"/>
<reference evidence="3" key="1">
    <citation type="journal article" date="2023" name="Nat. Commun.">
        <title>Diploid and tetraploid genomes of Acorus and the evolution of monocots.</title>
        <authorList>
            <person name="Ma L."/>
            <person name="Liu K.W."/>
            <person name="Li Z."/>
            <person name="Hsiao Y.Y."/>
            <person name="Qi Y."/>
            <person name="Fu T."/>
            <person name="Tang G.D."/>
            <person name="Zhang D."/>
            <person name="Sun W.H."/>
            <person name="Liu D.K."/>
            <person name="Li Y."/>
            <person name="Chen G.Z."/>
            <person name="Liu X.D."/>
            <person name="Liao X.Y."/>
            <person name="Jiang Y.T."/>
            <person name="Yu X."/>
            <person name="Hao Y."/>
            <person name="Huang J."/>
            <person name="Zhao X.W."/>
            <person name="Ke S."/>
            <person name="Chen Y.Y."/>
            <person name="Wu W.L."/>
            <person name="Hsu J.L."/>
            <person name="Lin Y.F."/>
            <person name="Huang M.D."/>
            <person name="Li C.Y."/>
            <person name="Huang L."/>
            <person name="Wang Z.W."/>
            <person name="Zhao X."/>
            <person name="Zhong W.Y."/>
            <person name="Peng D.H."/>
            <person name="Ahmad S."/>
            <person name="Lan S."/>
            <person name="Zhang J.S."/>
            <person name="Tsai W.C."/>
            <person name="Van de Peer Y."/>
            <person name="Liu Z.J."/>
        </authorList>
    </citation>
    <scope>NUCLEOTIDE SEQUENCE</scope>
    <source>
        <strain evidence="3">CP</strain>
    </source>
</reference>
<evidence type="ECO:0000313" key="4">
    <source>
        <dbReference type="Proteomes" id="UP001180020"/>
    </source>
</evidence>
<evidence type="ECO:0000256" key="2">
    <source>
        <dbReference type="SAM" id="Phobius"/>
    </source>
</evidence>
<comment type="caution">
    <text evidence="3">The sequence shown here is derived from an EMBL/GenBank/DDBJ whole genome shotgun (WGS) entry which is preliminary data.</text>
</comment>
<keyword evidence="2" id="KW-1133">Transmembrane helix</keyword>
<keyword evidence="2" id="KW-0812">Transmembrane</keyword>
<evidence type="ECO:0000313" key="3">
    <source>
        <dbReference type="EMBL" id="KAK1284375.1"/>
    </source>
</evidence>
<keyword evidence="2" id="KW-0472">Membrane</keyword>